<dbReference type="PANTHER" id="PTHR24235">
    <property type="entry name" value="NEUROPEPTIDE Y RECEPTOR"/>
    <property type="match status" value="1"/>
</dbReference>
<accession>A0AA85AGX4</accession>
<evidence type="ECO:0000313" key="10">
    <source>
        <dbReference type="Proteomes" id="UP000050790"/>
    </source>
</evidence>
<proteinExistence type="predicted"/>
<dbReference type="AlphaFoldDB" id="A0AA85AGX4"/>
<reference evidence="11" key="1">
    <citation type="submission" date="2023-11" db="UniProtKB">
        <authorList>
            <consortium name="WormBaseParasite"/>
        </authorList>
    </citation>
    <scope>IDENTIFICATION</scope>
</reference>
<sequence>MDEPIHNHIMDESNNLPFSKSEVTFLVILFAAVIILAVVGNTIVCILLRFHYCNLFKCFTNTLGCKKKSTLSKSAHHHHHHHRHNTNNNNIDPWVDECPSSQHECSCGKTCIVQNTHRYVIFKSMHKQYEQGTSGGNYAGSITVANNISLLSNEKRTNLITKHKWKTNNYLRGMRTSSITSLFLFNLSLADILMAVLCIPINVITEIIYLWWPFGETLCKIVPYAQGVSVFVSALTHVLISWDRFILVYFPLKPRMTQRKAIYLLIIVWILALIIPLPVPIINKTIKRDNETFCIEDWSLLSSSSSSSSIQTININNFTNLEQIKNEITIQFNNKTIILQIDVIYTILLMILQYFLPLGMICGTYTAIGIKVIRLQTPGERDNARDQKLTRAKRKMVKMLTLVALMYGLSQLPRHTIYLHGLINRDFWFKSYSIKAWAAANFARDSSTCYNPFIYAWINKNFRQDIYHLFYSCFLSCFKIRLPKLTRSTTKTNLLTRNNNNNNNNNIQLPIIRMNQPSSINEGNSNSIHYFPINHSTTHSELHNKSNINCISDA</sequence>
<dbReference type="InterPro" id="IPR000276">
    <property type="entry name" value="GPCR_Rhodpsn"/>
</dbReference>
<dbReference type="Proteomes" id="UP000050790">
    <property type="component" value="Unassembled WGS sequence"/>
</dbReference>
<dbReference type="Gene3D" id="1.20.1070.10">
    <property type="entry name" value="Rhodopsin 7-helix transmembrane proteins"/>
    <property type="match status" value="1"/>
</dbReference>
<feature type="transmembrane region" description="Helical" evidence="8">
    <location>
        <begin position="182"/>
        <end position="212"/>
    </location>
</feature>
<dbReference type="PRINTS" id="PR00237">
    <property type="entry name" value="GPCRRHODOPSN"/>
</dbReference>
<comment type="subcellular location">
    <subcellularLocation>
        <location evidence="1">Membrane</location>
        <topology evidence="1">Multi-pass membrane protein</topology>
    </subcellularLocation>
</comment>
<evidence type="ECO:0000259" key="9">
    <source>
        <dbReference type="PROSITE" id="PS50262"/>
    </source>
</evidence>
<dbReference type="Pfam" id="PF00001">
    <property type="entry name" value="7tm_1"/>
    <property type="match status" value="2"/>
</dbReference>
<evidence type="ECO:0000256" key="5">
    <source>
        <dbReference type="ARBA" id="ARBA00023136"/>
    </source>
</evidence>
<evidence type="ECO:0000313" key="11">
    <source>
        <dbReference type="WBParaSite" id="SMRG1_83330.1"/>
    </source>
</evidence>
<keyword evidence="3 8" id="KW-1133">Transmembrane helix</keyword>
<dbReference type="GO" id="GO:0016020">
    <property type="term" value="C:membrane"/>
    <property type="evidence" value="ECO:0007669"/>
    <property type="project" value="UniProtKB-SubCell"/>
</dbReference>
<feature type="transmembrane region" description="Helical" evidence="8">
    <location>
        <begin position="224"/>
        <end position="250"/>
    </location>
</feature>
<evidence type="ECO:0000256" key="7">
    <source>
        <dbReference type="ARBA" id="ARBA00023224"/>
    </source>
</evidence>
<evidence type="ECO:0000256" key="4">
    <source>
        <dbReference type="ARBA" id="ARBA00023040"/>
    </source>
</evidence>
<dbReference type="GO" id="GO:0004930">
    <property type="term" value="F:G protein-coupled receptor activity"/>
    <property type="evidence" value="ECO:0007669"/>
    <property type="project" value="UniProtKB-KW"/>
</dbReference>
<feature type="transmembrane region" description="Helical" evidence="8">
    <location>
        <begin position="262"/>
        <end position="282"/>
    </location>
</feature>
<keyword evidence="6" id="KW-0675">Receptor</keyword>
<evidence type="ECO:0000256" key="2">
    <source>
        <dbReference type="ARBA" id="ARBA00022692"/>
    </source>
</evidence>
<keyword evidence="5 8" id="KW-0472">Membrane</keyword>
<keyword evidence="2 8" id="KW-0812">Transmembrane</keyword>
<feature type="transmembrane region" description="Helical" evidence="8">
    <location>
        <begin position="23"/>
        <end position="48"/>
    </location>
</feature>
<evidence type="ECO:0000256" key="1">
    <source>
        <dbReference type="ARBA" id="ARBA00004141"/>
    </source>
</evidence>
<feature type="domain" description="G-protein coupled receptors family 1 profile" evidence="9">
    <location>
        <begin position="145"/>
        <end position="455"/>
    </location>
</feature>
<dbReference type="PROSITE" id="PS50262">
    <property type="entry name" value="G_PROTEIN_RECEP_F1_2"/>
    <property type="match status" value="1"/>
</dbReference>
<name>A0AA85AGX4_9TREM</name>
<dbReference type="SUPFAM" id="SSF81321">
    <property type="entry name" value="Family A G protein-coupled receptor-like"/>
    <property type="match status" value="1"/>
</dbReference>
<evidence type="ECO:0000256" key="3">
    <source>
        <dbReference type="ARBA" id="ARBA00022989"/>
    </source>
</evidence>
<keyword evidence="7" id="KW-0807">Transducer</keyword>
<dbReference type="PANTHER" id="PTHR24235:SF29">
    <property type="entry name" value="GH23382P"/>
    <property type="match status" value="1"/>
</dbReference>
<evidence type="ECO:0000256" key="6">
    <source>
        <dbReference type="ARBA" id="ARBA00023170"/>
    </source>
</evidence>
<evidence type="ECO:0000256" key="8">
    <source>
        <dbReference type="SAM" id="Phobius"/>
    </source>
</evidence>
<keyword evidence="4" id="KW-0297">G-protein coupled receptor</keyword>
<organism evidence="10 11">
    <name type="scientific">Schistosoma margrebowiei</name>
    <dbReference type="NCBI Taxonomy" id="48269"/>
    <lineage>
        <taxon>Eukaryota</taxon>
        <taxon>Metazoa</taxon>
        <taxon>Spiralia</taxon>
        <taxon>Lophotrochozoa</taxon>
        <taxon>Platyhelminthes</taxon>
        <taxon>Trematoda</taxon>
        <taxon>Digenea</taxon>
        <taxon>Strigeidida</taxon>
        <taxon>Schistosomatoidea</taxon>
        <taxon>Schistosomatidae</taxon>
        <taxon>Schistosoma</taxon>
    </lineage>
</organism>
<dbReference type="WBParaSite" id="SMRG1_83330.1">
    <property type="protein sequence ID" value="SMRG1_83330.1"/>
    <property type="gene ID" value="SMRG1_83330"/>
</dbReference>
<protein>
    <submittedName>
        <fullName evidence="11">G_PROTEIN_RECEP_F1_2 domain-containing protein</fullName>
    </submittedName>
</protein>
<dbReference type="InterPro" id="IPR017452">
    <property type="entry name" value="GPCR_Rhodpsn_7TM"/>
</dbReference>
<feature type="transmembrane region" description="Helical" evidence="8">
    <location>
        <begin position="343"/>
        <end position="368"/>
    </location>
</feature>